<dbReference type="InterPro" id="IPR007822">
    <property type="entry name" value="LANC-like"/>
</dbReference>
<dbReference type="RefSeq" id="WP_110997266.1">
    <property type="nucleotide sequence ID" value="NZ_QKTW01000003.1"/>
</dbReference>
<evidence type="ECO:0000256" key="1">
    <source>
        <dbReference type="PIRSR" id="PIRSR607822-1"/>
    </source>
</evidence>
<dbReference type="PRINTS" id="PR01950">
    <property type="entry name" value="LANCSUPER"/>
</dbReference>
<comment type="caution">
    <text evidence="2">The sequence shown here is derived from an EMBL/GenBank/DDBJ whole genome shotgun (WGS) entry which is preliminary data.</text>
</comment>
<dbReference type="GO" id="GO:0046872">
    <property type="term" value="F:metal ion binding"/>
    <property type="evidence" value="ECO:0007669"/>
    <property type="project" value="UniProtKB-KW"/>
</dbReference>
<dbReference type="Proteomes" id="UP000248745">
    <property type="component" value="Unassembled WGS sequence"/>
</dbReference>
<keyword evidence="1" id="KW-0479">Metal-binding</keyword>
<proteinExistence type="predicted"/>
<dbReference type="Pfam" id="PF05147">
    <property type="entry name" value="LANC_like"/>
    <property type="match status" value="1"/>
</dbReference>
<feature type="binding site" evidence="1">
    <location>
        <position position="297"/>
    </location>
    <ligand>
        <name>Zn(2+)</name>
        <dbReference type="ChEBI" id="CHEBI:29105"/>
    </ligand>
</feature>
<dbReference type="AlphaFoldDB" id="A0A2W2B300"/>
<accession>A0A2W2B300</accession>
<evidence type="ECO:0000313" key="2">
    <source>
        <dbReference type="EMBL" id="PZF74428.1"/>
    </source>
</evidence>
<evidence type="ECO:0008006" key="4">
    <source>
        <dbReference type="Google" id="ProtNLM"/>
    </source>
</evidence>
<organism evidence="2 3">
    <name type="scientific">Taibaiella soli</name>
    <dbReference type="NCBI Taxonomy" id="1649169"/>
    <lineage>
        <taxon>Bacteria</taxon>
        <taxon>Pseudomonadati</taxon>
        <taxon>Bacteroidota</taxon>
        <taxon>Chitinophagia</taxon>
        <taxon>Chitinophagales</taxon>
        <taxon>Chitinophagaceae</taxon>
        <taxon>Taibaiella</taxon>
    </lineage>
</organism>
<dbReference type="SMART" id="SM01260">
    <property type="entry name" value="LANC_like"/>
    <property type="match status" value="1"/>
</dbReference>
<protein>
    <recommendedName>
        <fullName evidence="4">Lanthionine synthetase</fullName>
    </recommendedName>
</protein>
<sequence>MTENIRQILAHINADLDAHPLTGAALIGDGGGMVLFKTLYATHFNTEYEKFEQDINDLVQYSFDSPSPNFCYGKAGVHWLFHFLCHRLDLIDEAQLADICIDHEALAGLCLYEMARGNYDALFGAIGVARGLVFPSVEGKETLNEKILTTLLANNDGVSNMSCSFDFKTYVQEPDIVDLGLAHGLASILKYSLECYTANIATDKARMLAANIVTFLKSQVNTAGKYTFGYEVVAGEPLKNGGRLAWCYSDLSTAYILLQYGRLFHDEEITNWAVTIIRQCSEMTASDDTTLKDACFCHGSAGIAYLFMKANQIHPCTEFKNAADYWIGQTVAAAVPGEGLGGYTMYTKEDGFIAKPSLLEGSTGVGLVLLSYLTGDYSWDYCVMLQ</sequence>
<dbReference type="GO" id="GO:0031179">
    <property type="term" value="P:peptide modification"/>
    <property type="evidence" value="ECO:0007669"/>
    <property type="project" value="InterPro"/>
</dbReference>
<dbReference type="Gene3D" id="1.50.10.20">
    <property type="match status" value="1"/>
</dbReference>
<evidence type="ECO:0000313" key="3">
    <source>
        <dbReference type="Proteomes" id="UP000248745"/>
    </source>
</evidence>
<dbReference type="SUPFAM" id="SSF158745">
    <property type="entry name" value="LanC-like"/>
    <property type="match status" value="1"/>
</dbReference>
<reference evidence="2 3" key="1">
    <citation type="submission" date="2018-06" db="EMBL/GenBank/DDBJ databases">
        <title>Mucibacter soli gen. nov., sp. nov., a new member of the family Chitinophagaceae producing mucin.</title>
        <authorList>
            <person name="Kim M.-K."/>
            <person name="Park S."/>
            <person name="Kim T.-S."/>
            <person name="Joung Y."/>
            <person name="Han J.-H."/>
            <person name="Kim S.B."/>
        </authorList>
    </citation>
    <scope>NUCLEOTIDE SEQUENCE [LARGE SCALE GENOMIC DNA]</scope>
    <source>
        <strain evidence="2 3">R1-15</strain>
    </source>
</reference>
<dbReference type="EMBL" id="QKTW01000003">
    <property type="protein sequence ID" value="PZF74428.1"/>
    <property type="molecule type" value="Genomic_DNA"/>
</dbReference>
<dbReference type="OrthoDB" id="6313827at2"/>
<feature type="binding site" evidence="1">
    <location>
        <position position="298"/>
    </location>
    <ligand>
        <name>Zn(2+)</name>
        <dbReference type="ChEBI" id="CHEBI:29105"/>
    </ligand>
</feature>
<name>A0A2W2B300_9BACT</name>
<gene>
    <name evidence="2" type="ORF">DN068_02285</name>
</gene>
<keyword evidence="3" id="KW-1185">Reference proteome</keyword>
<feature type="binding site" evidence="1">
    <location>
        <position position="247"/>
    </location>
    <ligand>
        <name>Zn(2+)</name>
        <dbReference type="ChEBI" id="CHEBI:29105"/>
    </ligand>
</feature>
<keyword evidence="1" id="KW-0862">Zinc</keyword>